<evidence type="ECO:0000256" key="1">
    <source>
        <dbReference type="SAM" id="MobiDB-lite"/>
    </source>
</evidence>
<proteinExistence type="predicted"/>
<dbReference type="Proteomes" id="UP000671828">
    <property type="component" value="Chromosome"/>
</dbReference>
<dbReference type="EMBL" id="CP072788">
    <property type="protein sequence ID" value="QTR02853.1"/>
    <property type="molecule type" value="Genomic_DNA"/>
</dbReference>
<feature type="region of interest" description="Disordered" evidence="1">
    <location>
        <begin position="56"/>
        <end position="83"/>
    </location>
</feature>
<evidence type="ECO:0000313" key="3">
    <source>
        <dbReference type="Proteomes" id="UP000671828"/>
    </source>
</evidence>
<accession>A0A8T8HW79</accession>
<reference evidence="2" key="1">
    <citation type="submission" date="2021-04" db="EMBL/GenBank/DDBJ databases">
        <title>Saccharothrix algeriensis WGS.</title>
        <authorList>
            <person name="Stuskova K."/>
            <person name="Hakalova E."/>
            <person name="Tebbal A.B."/>
            <person name="Eichmeier A."/>
        </authorList>
    </citation>
    <scope>NUCLEOTIDE SEQUENCE</scope>
    <source>
        <strain evidence="2">NRRL B-24137</strain>
    </source>
</reference>
<feature type="compositionally biased region" description="Gly residues" evidence="1">
    <location>
        <begin position="71"/>
        <end position="83"/>
    </location>
</feature>
<feature type="compositionally biased region" description="Basic residues" evidence="1">
    <location>
        <begin position="56"/>
        <end position="66"/>
    </location>
</feature>
<sequence>GLAAVQPGGGTTATALVDGGRVLPVLDGFDEIAEGLRDTALKAMNATSLPLVLTGSHRRVHRRRGTRCAQRGGGCRTGRPGTG</sequence>
<gene>
    <name evidence="2" type="ORF">J7S33_28180</name>
</gene>
<evidence type="ECO:0000313" key="2">
    <source>
        <dbReference type="EMBL" id="QTR02853.1"/>
    </source>
</evidence>
<dbReference type="AlphaFoldDB" id="A0A8T8HW79"/>
<protein>
    <submittedName>
        <fullName evidence="2">Uncharacterized protein</fullName>
    </submittedName>
</protein>
<organism evidence="2 3">
    <name type="scientific">Saccharothrix algeriensis</name>
    <dbReference type="NCBI Taxonomy" id="173560"/>
    <lineage>
        <taxon>Bacteria</taxon>
        <taxon>Bacillati</taxon>
        <taxon>Actinomycetota</taxon>
        <taxon>Actinomycetes</taxon>
        <taxon>Pseudonocardiales</taxon>
        <taxon>Pseudonocardiaceae</taxon>
        <taxon>Saccharothrix</taxon>
    </lineage>
</organism>
<name>A0A8T8HW79_9PSEU</name>
<feature type="non-terminal residue" evidence="2">
    <location>
        <position position="1"/>
    </location>
</feature>